<organism evidence="4 5">
    <name type="scientific">Legionella busanensis</name>
    <dbReference type="NCBI Taxonomy" id="190655"/>
    <lineage>
        <taxon>Bacteria</taxon>
        <taxon>Pseudomonadati</taxon>
        <taxon>Pseudomonadota</taxon>
        <taxon>Gammaproteobacteria</taxon>
        <taxon>Legionellales</taxon>
        <taxon>Legionellaceae</taxon>
        <taxon>Legionella</taxon>
    </lineage>
</organism>
<feature type="domain" description="DUF7939" evidence="3">
    <location>
        <begin position="460"/>
        <end position="542"/>
    </location>
</feature>
<keyword evidence="5" id="KW-1185">Reference proteome</keyword>
<proteinExistence type="predicted"/>
<feature type="compositionally biased region" description="Low complexity" evidence="1">
    <location>
        <begin position="381"/>
        <end position="400"/>
    </location>
</feature>
<dbReference type="RefSeq" id="WP_115332362.1">
    <property type="nucleotide sequence ID" value="NZ_CAAAHP010000003.1"/>
</dbReference>
<dbReference type="OrthoDB" id="5293418at2"/>
<dbReference type="PANTHER" id="PTHR40940">
    <property type="entry name" value="PROTEIN BATD-RELATED"/>
    <property type="match status" value="1"/>
</dbReference>
<reference evidence="4 5" key="1">
    <citation type="submission" date="2018-06" db="EMBL/GenBank/DDBJ databases">
        <authorList>
            <consortium name="Pathogen Informatics"/>
            <person name="Doyle S."/>
        </authorList>
    </citation>
    <scope>NUCLEOTIDE SEQUENCE [LARGE SCALE GENOMIC DNA]</scope>
    <source>
        <strain evidence="4 5">NCTC13316</strain>
    </source>
</reference>
<name>A0A378JP26_9GAMM</name>
<dbReference type="InterPro" id="IPR025738">
    <property type="entry name" value="BatD"/>
</dbReference>
<evidence type="ECO:0000313" key="5">
    <source>
        <dbReference type="Proteomes" id="UP000254794"/>
    </source>
</evidence>
<evidence type="ECO:0000256" key="1">
    <source>
        <dbReference type="SAM" id="MobiDB-lite"/>
    </source>
</evidence>
<feature type="transmembrane region" description="Helical" evidence="2">
    <location>
        <begin position="426"/>
        <end position="448"/>
    </location>
</feature>
<keyword evidence="2" id="KW-0812">Transmembrane</keyword>
<dbReference type="Proteomes" id="UP000254794">
    <property type="component" value="Unassembled WGS sequence"/>
</dbReference>
<dbReference type="EMBL" id="UGOD01000001">
    <property type="protein sequence ID" value="STX52837.1"/>
    <property type="molecule type" value="Genomic_DNA"/>
</dbReference>
<evidence type="ECO:0000259" key="3">
    <source>
        <dbReference type="Pfam" id="PF25607"/>
    </source>
</evidence>
<gene>
    <name evidence="4" type="ORF">NCTC13316_02963</name>
</gene>
<dbReference type="InterPro" id="IPR057699">
    <property type="entry name" value="DUF7939"/>
</dbReference>
<protein>
    <submittedName>
        <fullName evidence="4">KQDN repeat-containing protein</fullName>
    </submittedName>
</protein>
<dbReference type="AlphaFoldDB" id="A0A378JP26"/>
<sequence>MERLIFAFIIVIYSSIIHAELTMQIEATKIQKGETFRLIITNDKMPTGVPDLTPLQADFTIVGTERSTNYSIINGTTTSSNQWTVLLLPKKTGILSIPAIRVGQEYTPAKTIEVTNIQNSTKSTTVNKQQDVILTAELSNEHPYINEQIIYTVKLYNSRRLLDVNYQGPQIDDALLIPLGDGRRYQVAENGRLYSVEEQQYAIFPQKSGELNITPPSFNALIYDAIPEPVHVQASASKLQVKSIPASFKGKNWLPAKQINLTEQYDQTTNTIQQGNTLRRTITLQAIGTPAQLLPNLTFDNTDQFSVYPEKPIEKNRFRQFDLIGTATINITYLLNKSGQVTIPAIQLPWFNIITNKTEMATLPALTLNVVANPVNINQTNSNATTSAVTTQQSQPTPSNIKHGTNLTNTQPINTFNLNDKNNGNLPWWLAGGFALAWVLTLFLWWWARKRPNSGHISKRKVFAQLKQACLTNQPEQARIALLNWARWQWPGLEFLNLDDINKVVSDIAFKREINELSKAIYHPHQSNWSGEKLWQLVTNYKLNSASRANRDRPLKPLNPL</sequence>
<dbReference type="Pfam" id="PF25607">
    <property type="entry name" value="DUF7939"/>
    <property type="match status" value="1"/>
</dbReference>
<keyword evidence="2" id="KW-0472">Membrane</keyword>
<feature type="region of interest" description="Disordered" evidence="1">
    <location>
        <begin position="381"/>
        <end position="406"/>
    </location>
</feature>
<evidence type="ECO:0000256" key="2">
    <source>
        <dbReference type="SAM" id="Phobius"/>
    </source>
</evidence>
<dbReference type="Pfam" id="PF13584">
    <property type="entry name" value="BatD"/>
    <property type="match status" value="1"/>
</dbReference>
<dbReference type="PANTHER" id="PTHR40940:SF1">
    <property type="entry name" value="PROTEIN BATD"/>
    <property type="match status" value="1"/>
</dbReference>
<accession>A0A378JP26</accession>
<keyword evidence="2" id="KW-1133">Transmembrane helix</keyword>
<evidence type="ECO:0000313" key="4">
    <source>
        <dbReference type="EMBL" id="STX52837.1"/>
    </source>
</evidence>